<dbReference type="EMBL" id="LN899824">
    <property type="protein sequence ID" value="CUV31455.1"/>
    <property type="molecule type" value="Genomic_DNA"/>
</dbReference>
<reference evidence="1" key="1">
    <citation type="submission" date="2015-10" db="EMBL/GenBank/DDBJ databases">
        <authorList>
            <person name="Gilbert D.G."/>
        </authorList>
    </citation>
    <scope>NUCLEOTIDE SEQUENCE</scope>
    <source>
        <strain evidence="1">Phyl III-seqv23</strain>
    </source>
</reference>
<protein>
    <submittedName>
        <fullName evidence="1">Uncharacterized protein</fullName>
    </submittedName>
</protein>
<evidence type="ECO:0000313" key="5">
    <source>
        <dbReference type="EMBL" id="UZF16747.1"/>
    </source>
</evidence>
<name>A0A0S4U1A3_RALSL</name>
<evidence type="ECO:0000313" key="3">
    <source>
        <dbReference type="EMBL" id="CUV48089.1"/>
    </source>
</evidence>
<dbReference type="EMBL" id="LN899820">
    <property type="protein sequence ID" value="CUV55296.1"/>
    <property type="molecule type" value="Genomic_DNA"/>
</dbReference>
<dbReference type="EMBL" id="CP085044">
    <property type="protein sequence ID" value="UZF16747.1"/>
    <property type="molecule type" value="Genomic_DNA"/>
</dbReference>
<evidence type="ECO:0000313" key="4">
    <source>
        <dbReference type="EMBL" id="CUV55296.1"/>
    </source>
</evidence>
<dbReference type="EMBL" id="LN899827">
    <property type="protein sequence ID" value="CUV48089.1"/>
    <property type="molecule type" value="Genomic_DNA"/>
</dbReference>
<dbReference type="AlphaFoldDB" id="A0A0S4U1A3"/>
<keyword evidence="5" id="KW-0614">Plasmid</keyword>
<geneLocation type="plasmid" evidence="5">
    <name>p1</name>
</geneLocation>
<evidence type="ECO:0000313" key="2">
    <source>
        <dbReference type="EMBL" id="CUV31455.1"/>
    </source>
</evidence>
<dbReference type="EMBL" id="LN899821">
    <property type="protein sequence ID" value="CUV16042.1"/>
    <property type="molecule type" value="Genomic_DNA"/>
</dbReference>
<accession>A0A0S4U1A3</accession>
<evidence type="ECO:0000313" key="1">
    <source>
        <dbReference type="EMBL" id="CUV16042.1"/>
    </source>
</evidence>
<proteinExistence type="predicted"/>
<sequence>MVGDCDSTTATLRRTNTVVDDLPFLVEPFSDMHIGDPRAVTIGNPKSMQAR</sequence>
<reference evidence="5" key="2">
    <citation type="submission" date="2021-10" db="EMBL/GenBank/DDBJ databases">
        <title>Complete genome sequences of five Ralstonia solancearum strains isolated from sunflower.</title>
        <authorList>
            <person name="She X."/>
            <person name="He Z."/>
        </authorList>
    </citation>
    <scope>NUCLEOTIDE SEQUENCE</scope>
    <source>
        <strain evidence="5">RS638</strain>
        <plasmid evidence="5">p1</plasmid>
    </source>
</reference>
<organism evidence="1">
    <name type="scientific">Ralstonia solanacearum</name>
    <name type="common">Pseudomonas solanacearum</name>
    <dbReference type="NCBI Taxonomy" id="305"/>
    <lineage>
        <taxon>Bacteria</taxon>
        <taxon>Pseudomonadati</taxon>
        <taxon>Pseudomonadota</taxon>
        <taxon>Betaproteobacteria</taxon>
        <taxon>Burkholderiales</taxon>
        <taxon>Burkholderiaceae</taxon>
        <taxon>Ralstonia</taxon>
        <taxon>Ralstonia solanacearum species complex</taxon>
    </lineage>
</organism>
<gene>
    <name evidence="5" type="ORF">LH706_22405</name>
    <name evidence="1" type="ORF">PSS4_v1_20005</name>
    <name evidence="2" type="ORF">RUN1985_v1_900068</name>
    <name evidence="4" type="ORF">RUN215_v1_460087</name>
    <name evidence="3" type="ORF">TO10_v1_1550012</name>
</gene>